<sequence length="702" mass="78834">MSSLINTRPYHYAETMLEHTPVGMAIYDAADFRLLEANSRFLGFFDTHFATQPEHKLRPDQTVTDWVYHPQSAQLLAIFQQVKASGQAYQNPEFCFHSGEGVSYWSWTLQPVFDDQQNITHIIQSITEVTEQVLARQKADATLSTKSDLAEIEHQAVAVIEHIARSLRNSLEIETVAQTAIHAIAHHIRPLKASLFVSDTTHRALRCLSSHQDAQAKHHLLDVDYLPFESQDLPLTSSILQQREPVLITDLQLAAAQERVPARNPFVTAGILGYAYLPLWHSNRFEGALCVLFQTPIDPAGPEIRILRGCSAYIASAMAHARIHTSVEREQSYLQAVLDQLPEGILIVEAANATISYANEAAANILGLESQDVINQPLHHYRRQMKNEDMRVGGQMLTPWTVIVVRALCGETIKGKEAIVVHAGGSRLITLASCAPFYTEDGIMKGAVVVLQDVTTQKTFEQHKNEFFSIANHELRTPITVIQGFAEILQMKAQQEPIFDGTTKYALSSISEQSQHLTHLIEEMLDISRIEQSRFTLQRQAYDLLPIITNVFQGQQVAARQHQLHFILRGLRASDRLLALVDEERLIQALNNLIGNAIKYSAPGSEIEVGLRYNREQEGDQEVVFWVRDQGIGIANDEIPLIFKRFYRARNVDQSQSGFGIGLYLVKEVISRHGGRIWVESKEGKGSTFYCALPIVTLQTTP</sequence>
<evidence type="ECO:0000259" key="13">
    <source>
        <dbReference type="PROSITE" id="PS50109"/>
    </source>
</evidence>
<keyword evidence="7" id="KW-0547">Nucleotide-binding</keyword>
<keyword evidence="5" id="KW-0808">Transferase</keyword>
<dbReference type="PROSITE" id="PS50113">
    <property type="entry name" value="PAC"/>
    <property type="match status" value="1"/>
</dbReference>
<evidence type="ECO:0000256" key="10">
    <source>
        <dbReference type="ARBA" id="ARBA00022989"/>
    </source>
</evidence>
<dbReference type="SUPFAM" id="SSF47384">
    <property type="entry name" value="Homodimeric domain of signal transducing histidine kinase"/>
    <property type="match status" value="1"/>
</dbReference>
<feature type="domain" description="PAS" evidence="14">
    <location>
        <begin position="330"/>
        <end position="376"/>
    </location>
</feature>
<dbReference type="PANTHER" id="PTHR42878">
    <property type="entry name" value="TWO-COMPONENT HISTIDINE KINASE"/>
    <property type="match status" value="1"/>
</dbReference>
<comment type="caution">
    <text evidence="16">The sequence shown here is derived from an EMBL/GenBank/DDBJ whole genome shotgun (WGS) entry which is preliminary data.</text>
</comment>
<dbReference type="Gene3D" id="3.30.450.40">
    <property type="match status" value="1"/>
</dbReference>
<evidence type="ECO:0000256" key="4">
    <source>
        <dbReference type="ARBA" id="ARBA00022553"/>
    </source>
</evidence>
<dbReference type="Pfam" id="PF00989">
    <property type="entry name" value="PAS"/>
    <property type="match status" value="1"/>
</dbReference>
<reference evidence="16 17" key="1">
    <citation type="journal article" date="2021" name="Int. J. Syst. Evol. Microbiol.">
        <title>Reticulibacter mediterranei gen. nov., sp. nov., within the new family Reticulibacteraceae fam. nov., and Ktedonospora formicarum gen. nov., sp. nov., Ktedonobacter robiniae sp. nov., Dictyobacter formicarum sp. nov. and Dictyobacter arantiisoli sp. nov., belonging to the class Ktedonobacteria.</title>
        <authorList>
            <person name="Yabe S."/>
            <person name="Zheng Y."/>
            <person name="Wang C.M."/>
            <person name="Sakai Y."/>
            <person name="Abe K."/>
            <person name="Yokota A."/>
            <person name="Donadio S."/>
            <person name="Cavaletti L."/>
            <person name="Monciardini P."/>
        </authorList>
    </citation>
    <scope>NUCLEOTIDE SEQUENCE [LARGE SCALE GENOMIC DNA]</scope>
    <source>
        <strain evidence="16 17">SOSP1-30</strain>
    </source>
</reference>
<keyword evidence="8" id="KW-0418">Kinase</keyword>
<keyword evidence="4" id="KW-0597">Phosphoprotein</keyword>
<dbReference type="CDD" id="cd00075">
    <property type="entry name" value="HATPase"/>
    <property type="match status" value="1"/>
</dbReference>
<dbReference type="InterPro" id="IPR000014">
    <property type="entry name" value="PAS"/>
</dbReference>
<evidence type="ECO:0000259" key="14">
    <source>
        <dbReference type="PROSITE" id="PS50112"/>
    </source>
</evidence>
<dbReference type="Gene3D" id="3.30.565.10">
    <property type="entry name" value="Histidine kinase-like ATPase, C-terminal domain"/>
    <property type="match status" value="1"/>
</dbReference>
<dbReference type="InterPro" id="IPR004358">
    <property type="entry name" value="Sig_transdc_His_kin-like_C"/>
</dbReference>
<evidence type="ECO:0000259" key="15">
    <source>
        <dbReference type="PROSITE" id="PS50113"/>
    </source>
</evidence>
<feature type="domain" description="Histidine kinase" evidence="13">
    <location>
        <begin position="470"/>
        <end position="697"/>
    </location>
</feature>
<dbReference type="PANTHER" id="PTHR42878:SF7">
    <property type="entry name" value="SENSOR HISTIDINE KINASE GLRK"/>
    <property type="match status" value="1"/>
</dbReference>
<evidence type="ECO:0000256" key="3">
    <source>
        <dbReference type="ARBA" id="ARBA00012438"/>
    </source>
</evidence>
<dbReference type="InterPro" id="IPR005467">
    <property type="entry name" value="His_kinase_dom"/>
</dbReference>
<gene>
    <name evidence="16" type="ORF">KSB_77810</name>
</gene>
<dbReference type="PRINTS" id="PR00344">
    <property type="entry name" value="BCTRLSENSOR"/>
</dbReference>
<dbReference type="CDD" id="cd00082">
    <property type="entry name" value="HisKA"/>
    <property type="match status" value="1"/>
</dbReference>
<evidence type="ECO:0000313" key="16">
    <source>
        <dbReference type="EMBL" id="GHO59306.1"/>
    </source>
</evidence>
<dbReference type="SUPFAM" id="SSF55781">
    <property type="entry name" value="GAF domain-like"/>
    <property type="match status" value="1"/>
</dbReference>
<dbReference type="InterPro" id="IPR013656">
    <property type="entry name" value="PAS_4"/>
</dbReference>
<dbReference type="PROSITE" id="PS50109">
    <property type="entry name" value="HIS_KIN"/>
    <property type="match status" value="1"/>
</dbReference>
<dbReference type="EC" id="2.7.13.3" evidence="3"/>
<keyword evidence="6" id="KW-0812">Transmembrane</keyword>
<accession>A0ABQ3V2B1</accession>
<comment type="catalytic activity">
    <reaction evidence="1">
        <text>ATP + protein L-histidine = ADP + protein N-phospho-L-histidine.</text>
        <dbReference type="EC" id="2.7.13.3"/>
    </reaction>
</comment>
<dbReference type="SUPFAM" id="SSF55874">
    <property type="entry name" value="ATPase domain of HSP90 chaperone/DNA topoisomerase II/histidine kinase"/>
    <property type="match status" value="1"/>
</dbReference>
<evidence type="ECO:0000256" key="5">
    <source>
        <dbReference type="ARBA" id="ARBA00022679"/>
    </source>
</evidence>
<dbReference type="PROSITE" id="PS50112">
    <property type="entry name" value="PAS"/>
    <property type="match status" value="1"/>
</dbReference>
<dbReference type="InterPro" id="IPR036097">
    <property type="entry name" value="HisK_dim/P_sf"/>
</dbReference>
<dbReference type="InterPro" id="IPR029016">
    <property type="entry name" value="GAF-like_dom_sf"/>
</dbReference>
<dbReference type="Proteomes" id="UP000654345">
    <property type="component" value="Unassembled WGS sequence"/>
</dbReference>
<dbReference type="NCBIfam" id="TIGR00229">
    <property type="entry name" value="sensory_box"/>
    <property type="match status" value="1"/>
</dbReference>
<dbReference type="InterPro" id="IPR013767">
    <property type="entry name" value="PAS_fold"/>
</dbReference>
<evidence type="ECO:0000256" key="11">
    <source>
        <dbReference type="ARBA" id="ARBA00023012"/>
    </source>
</evidence>
<evidence type="ECO:0000256" key="8">
    <source>
        <dbReference type="ARBA" id="ARBA00022777"/>
    </source>
</evidence>
<dbReference type="InterPro" id="IPR035965">
    <property type="entry name" value="PAS-like_dom_sf"/>
</dbReference>
<dbReference type="SMART" id="SM00388">
    <property type="entry name" value="HisKA"/>
    <property type="match status" value="1"/>
</dbReference>
<proteinExistence type="predicted"/>
<keyword evidence="12" id="KW-0472">Membrane</keyword>
<dbReference type="InterPro" id="IPR003594">
    <property type="entry name" value="HATPase_dom"/>
</dbReference>
<keyword evidence="11" id="KW-0902">Two-component regulatory system</keyword>
<evidence type="ECO:0000256" key="12">
    <source>
        <dbReference type="ARBA" id="ARBA00023136"/>
    </source>
</evidence>
<organism evidence="16 17">
    <name type="scientific">Ktedonobacter robiniae</name>
    <dbReference type="NCBI Taxonomy" id="2778365"/>
    <lineage>
        <taxon>Bacteria</taxon>
        <taxon>Bacillati</taxon>
        <taxon>Chloroflexota</taxon>
        <taxon>Ktedonobacteria</taxon>
        <taxon>Ktedonobacterales</taxon>
        <taxon>Ktedonobacteraceae</taxon>
        <taxon>Ktedonobacter</taxon>
    </lineage>
</organism>
<dbReference type="InterPro" id="IPR003661">
    <property type="entry name" value="HisK_dim/P_dom"/>
</dbReference>
<dbReference type="InterPro" id="IPR036890">
    <property type="entry name" value="HATPase_C_sf"/>
</dbReference>
<dbReference type="SMART" id="SM00387">
    <property type="entry name" value="HATPase_c"/>
    <property type="match status" value="1"/>
</dbReference>
<protein>
    <recommendedName>
        <fullName evidence="3">histidine kinase</fullName>
        <ecNumber evidence="3">2.7.13.3</ecNumber>
    </recommendedName>
</protein>
<dbReference type="RefSeq" id="WP_201375503.1">
    <property type="nucleotide sequence ID" value="NZ_BNJG01000003.1"/>
</dbReference>
<keyword evidence="10" id="KW-1133">Transmembrane helix</keyword>
<dbReference type="InterPro" id="IPR050351">
    <property type="entry name" value="BphY/WalK/GraS-like"/>
</dbReference>
<evidence type="ECO:0000256" key="9">
    <source>
        <dbReference type="ARBA" id="ARBA00022840"/>
    </source>
</evidence>
<dbReference type="CDD" id="cd00130">
    <property type="entry name" value="PAS"/>
    <property type="match status" value="1"/>
</dbReference>
<dbReference type="EMBL" id="BNJG01000003">
    <property type="protein sequence ID" value="GHO59306.1"/>
    <property type="molecule type" value="Genomic_DNA"/>
</dbReference>
<comment type="subcellular location">
    <subcellularLocation>
        <location evidence="2">Membrane</location>
        <topology evidence="2">Multi-pass membrane protein</topology>
    </subcellularLocation>
</comment>
<evidence type="ECO:0000313" key="17">
    <source>
        <dbReference type="Proteomes" id="UP000654345"/>
    </source>
</evidence>
<dbReference type="Pfam" id="PF00512">
    <property type="entry name" value="HisKA"/>
    <property type="match status" value="1"/>
</dbReference>
<name>A0ABQ3V2B1_9CHLR</name>
<evidence type="ECO:0000256" key="1">
    <source>
        <dbReference type="ARBA" id="ARBA00000085"/>
    </source>
</evidence>
<dbReference type="SMART" id="SM00091">
    <property type="entry name" value="PAS"/>
    <property type="match status" value="2"/>
</dbReference>
<dbReference type="Pfam" id="PF08448">
    <property type="entry name" value="PAS_4"/>
    <property type="match status" value="1"/>
</dbReference>
<dbReference type="SUPFAM" id="SSF55785">
    <property type="entry name" value="PYP-like sensor domain (PAS domain)"/>
    <property type="match status" value="2"/>
</dbReference>
<evidence type="ECO:0000256" key="2">
    <source>
        <dbReference type="ARBA" id="ARBA00004141"/>
    </source>
</evidence>
<dbReference type="Gene3D" id="3.30.450.20">
    <property type="entry name" value="PAS domain"/>
    <property type="match status" value="2"/>
</dbReference>
<evidence type="ECO:0000256" key="6">
    <source>
        <dbReference type="ARBA" id="ARBA00022692"/>
    </source>
</evidence>
<keyword evidence="17" id="KW-1185">Reference proteome</keyword>
<dbReference type="Gene3D" id="1.10.287.130">
    <property type="match status" value="1"/>
</dbReference>
<dbReference type="InterPro" id="IPR000700">
    <property type="entry name" value="PAS-assoc_C"/>
</dbReference>
<evidence type="ECO:0000256" key="7">
    <source>
        <dbReference type="ARBA" id="ARBA00022741"/>
    </source>
</evidence>
<keyword evidence="9" id="KW-0067">ATP-binding</keyword>
<feature type="domain" description="PAC" evidence="15">
    <location>
        <begin position="414"/>
        <end position="466"/>
    </location>
</feature>
<dbReference type="Pfam" id="PF02518">
    <property type="entry name" value="HATPase_c"/>
    <property type="match status" value="1"/>
</dbReference>